<keyword evidence="3" id="KW-1185">Reference proteome</keyword>
<evidence type="ECO:0000313" key="3">
    <source>
        <dbReference type="Proteomes" id="UP000539313"/>
    </source>
</evidence>
<evidence type="ECO:0000256" key="1">
    <source>
        <dbReference type="SAM" id="SignalP"/>
    </source>
</evidence>
<proteinExistence type="predicted"/>
<keyword evidence="1" id="KW-0732">Signal</keyword>
<sequence>MLHLPRCLRPLPVLCAALLLGGCSSSNAPGRAASAGQDGPPAVMAAGLEDLAAKTGCRLQSQTKAAELRQGACQTNRGRYTLVTFATDTGQAAWLKEAKPWGGTYLVGPRWVAVGTEQTLRSLRADLGGRIESGSDHGGGGHGHTPG</sequence>
<feature type="chain" id="PRO_5039049257" description="Lipoprotein" evidence="1">
    <location>
        <begin position="29"/>
        <end position="147"/>
    </location>
</feature>
<dbReference type="PROSITE" id="PS51257">
    <property type="entry name" value="PROKAR_LIPOPROTEIN"/>
    <property type="match status" value="1"/>
</dbReference>
<organism evidence="2 3">
    <name type="scientific">Thermomonospora cellulosilytica</name>
    <dbReference type="NCBI Taxonomy" id="1411118"/>
    <lineage>
        <taxon>Bacteria</taxon>
        <taxon>Bacillati</taxon>
        <taxon>Actinomycetota</taxon>
        <taxon>Actinomycetes</taxon>
        <taxon>Streptosporangiales</taxon>
        <taxon>Thermomonosporaceae</taxon>
        <taxon>Thermomonospora</taxon>
    </lineage>
</organism>
<gene>
    <name evidence="2" type="ORF">HNR21_005338</name>
</gene>
<dbReference type="EMBL" id="JACJII010000001">
    <property type="protein sequence ID" value="MBA9006456.1"/>
    <property type="molecule type" value="Genomic_DNA"/>
</dbReference>
<evidence type="ECO:0008006" key="4">
    <source>
        <dbReference type="Google" id="ProtNLM"/>
    </source>
</evidence>
<dbReference type="Proteomes" id="UP000539313">
    <property type="component" value="Unassembled WGS sequence"/>
</dbReference>
<evidence type="ECO:0000313" key="2">
    <source>
        <dbReference type="EMBL" id="MBA9006456.1"/>
    </source>
</evidence>
<reference evidence="2 3" key="1">
    <citation type="submission" date="2020-08" db="EMBL/GenBank/DDBJ databases">
        <title>Sequencing the genomes of 1000 actinobacteria strains.</title>
        <authorList>
            <person name="Klenk H.-P."/>
        </authorList>
    </citation>
    <scope>NUCLEOTIDE SEQUENCE [LARGE SCALE GENOMIC DNA]</scope>
    <source>
        <strain evidence="2 3">DSM 45823</strain>
    </source>
</reference>
<accession>A0A7W3N2P6</accession>
<protein>
    <recommendedName>
        <fullName evidence="4">Lipoprotein</fullName>
    </recommendedName>
</protein>
<comment type="caution">
    <text evidence="2">The sequence shown here is derived from an EMBL/GenBank/DDBJ whole genome shotgun (WGS) entry which is preliminary data.</text>
</comment>
<dbReference type="AlphaFoldDB" id="A0A7W3N2P6"/>
<name>A0A7W3N2P6_9ACTN</name>
<feature type="signal peptide" evidence="1">
    <location>
        <begin position="1"/>
        <end position="28"/>
    </location>
</feature>
<dbReference type="RefSeq" id="WP_182707367.1">
    <property type="nucleotide sequence ID" value="NZ_JACJII010000001.1"/>
</dbReference>